<dbReference type="SMART" id="SM00979">
    <property type="entry name" value="TIFY"/>
    <property type="match status" value="1"/>
</dbReference>
<dbReference type="Pfam" id="PF09425">
    <property type="entry name" value="Jas_motif"/>
    <property type="match status" value="1"/>
</dbReference>
<comment type="domain">
    <text evidence="2">The jas domain is required for interaction with COI1.</text>
</comment>
<evidence type="ECO:0000259" key="4">
    <source>
        <dbReference type="PROSITE" id="PS51320"/>
    </source>
</evidence>
<dbReference type="PANTHER" id="PTHR33077:SF90">
    <property type="entry name" value="PROTEIN TIFY 7"/>
    <property type="match status" value="1"/>
</dbReference>
<dbReference type="InterPro" id="IPR018467">
    <property type="entry name" value="CCT_CS"/>
</dbReference>
<name>A0AAV3RUA9_LITER</name>
<dbReference type="InterPro" id="IPR010399">
    <property type="entry name" value="Tify_dom"/>
</dbReference>
<dbReference type="Pfam" id="PF06200">
    <property type="entry name" value="tify"/>
    <property type="match status" value="1"/>
</dbReference>
<sequence>MEWSFPKKVSGGHRFLSFEGSSSSGKKPKIGFESLASAGLVSITTVGPLDSVKKSYPAGGDGGGGVMQNNMVPEKQGGFRYAMTSYPAPHLDAHSMYRSDVVMHPISDQTNATLSLAPSQKSHISPASLCRSVSSNALQLGEVSMTGAISAIPACTNVVGTTDLRNDSKSPVKAAQLTIFYNGSVCVYDDISPEKAQAIMLLAGNRPPSVPCSTPVSAAPVQSPALRASVIDGLITKRAHSMRPSSPSPISVAIPSHISFSSCVSSQSAGGPGRCLDITPLKSSPVLSISPPSAEPSKAVSMLGSFPDTSKLSVSIFEGVPQARKASLARFLDRRKGRIISTSPYAKKESSDTNAATSTSTNMEMSSCSHCPVPETS</sequence>
<evidence type="ECO:0000256" key="1">
    <source>
        <dbReference type="ARBA" id="ARBA00008614"/>
    </source>
</evidence>
<dbReference type="PANTHER" id="PTHR33077">
    <property type="entry name" value="PROTEIN TIFY 4A-RELATED-RELATED"/>
    <property type="match status" value="1"/>
</dbReference>
<dbReference type="GO" id="GO:0031347">
    <property type="term" value="P:regulation of defense response"/>
    <property type="evidence" value="ECO:0007669"/>
    <property type="project" value="UniProtKB-UniRule"/>
</dbReference>
<comment type="function">
    <text evidence="2">Repressor of jasmonate responses.</text>
</comment>
<dbReference type="GO" id="GO:2000022">
    <property type="term" value="P:regulation of jasmonic acid mediated signaling pathway"/>
    <property type="evidence" value="ECO:0007669"/>
    <property type="project" value="UniProtKB-UniRule"/>
</dbReference>
<dbReference type="Proteomes" id="UP001454036">
    <property type="component" value="Unassembled WGS sequence"/>
</dbReference>
<comment type="similarity">
    <text evidence="1 2">Belongs to the TIFY/JAZ family.</text>
</comment>
<evidence type="ECO:0000313" key="6">
    <source>
        <dbReference type="Proteomes" id="UP001454036"/>
    </source>
</evidence>
<dbReference type="EMBL" id="BAABME010012060">
    <property type="protein sequence ID" value="GAA0184658.1"/>
    <property type="molecule type" value="Genomic_DNA"/>
</dbReference>
<feature type="compositionally biased region" description="Low complexity" evidence="3">
    <location>
        <begin position="352"/>
        <end position="362"/>
    </location>
</feature>
<proteinExistence type="inferred from homology"/>
<evidence type="ECO:0000256" key="3">
    <source>
        <dbReference type="SAM" id="MobiDB-lite"/>
    </source>
</evidence>
<comment type="subcellular location">
    <subcellularLocation>
        <location evidence="2">Nucleus</location>
    </subcellularLocation>
</comment>
<dbReference type="PROSITE" id="PS51320">
    <property type="entry name" value="TIFY"/>
    <property type="match status" value="1"/>
</dbReference>
<feature type="compositionally biased region" description="Polar residues" evidence="3">
    <location>
        <begin position="363"/>
        <end position="377"/>
    </location>
</feature>
<reference evidence="5 6" key="1">
    <citation type="submission" date="2024-01" db="EMBL/GenBank/DDBJ databases">
        <title>The complete chloroplast genome sequence of Lithospermum erythrorhizon: insights into the phylogenetic relationship among Boraginaceae species and the maternal lineages of purple gromwells.</title>
        <authorList>
            <person name="Okada T."/>
            <person name="Watanabe K."/>
        </authorList>
    </citation>
    <scope>NUCLEOTIDE SEQUENCE [LARGE SCALE GENOMIC DNA]</scope>
</reference>
<evidence type="ECO:0000256" key="2">
    <source>
        <dbReference type="RuleBase" id="RU369065"/>
    </source>
</evidence>
<organism evidence="5 6">
    <name type="scientific">Lithospermum erythrorhizon</name>
    <name type="common">Purple gromwell</name>
    <name type="synonym">Lithospermum officinale var. erythrorhizon</name>
    <dbReference type="NCBI Taxonomy" id="34254"/>
    <lineage>
        <taxon>Eukaryota</taxon>
        <taxon>Viridiplantae</taxon>
        <taxon>Streptophyta</taxon>
        <taxon>Embryophyta</taxon>
        <taxon>Tracheophyta</taxon>
        <taxon>Spermatophyta</taxon>
        <taxon>Magnoliopsida</taxon>
        <taxon>eudicotyledons</taxon>
        <taxon>Gunneridae</taxon>
        <taxon>Pentapetalae</taxon>
        <taxon>asterids</taxon>
        <taxon>lamiids</taxon>
        <taxon>Boraginales</taxon>
        <taxon>Boraginaceae</taxon>
        <taxon>Boraginoideae</taxon>
        <taxon>Lithospermeae</taxon>
        <taxon>Lithospermum</taxon>
    </lineage>
</organism>
<dbReference type="GO" id="GO:0009611">
    <property type="term" value="P:response to wounding"/>
    <property type="evidence" value="ECO:0007669"/>
    <property type="project" value="UniProtKB-UniRule"/>
</dbReference>
<protein>
    <recommendedName>
        <fullName evidence="2">Protein TIFY</fullName>
    </recommendedName>
    <alternativeName>
        <fullName evidence="2">Jasmonate ZIM domain-containing protein</fullName>
    </alternativeName>
</protein>
<gene>
    <name evidence="5" type="ORF">LIER_31946</name>
</gene>
<keyword evidence="2" id="KW-1184">Jasmonic acid signaling pathway</keyword>
<evidence type="ECO:0000313" key="5">
    <source>
        <dbReference type="EMBL" id="GAA0184658.1"/>
    </source>
</evidence>
<feature type="domain" description="Tify" evidence="4">
    <location>
        <begin position="170"/>
        <end position="205"/>
    </location>
</feature>
<dbReference type="AlphaFoldDB" id="A0AAV3RUA9"/>
<keyword evidence="2" id="KW-0539">Nucleus</keyword>
<keyword evidence="6" id="KW-1185">Reference proteome</keyword>
<feature type="region of interest" description="Disordered" evidence="3">
    <location>
        <begin position="343"/>
        <end position="377"/>
    </location>
</feature>
<accession>A0AAV3RUA9</accession>
<dbReference type="GO" id="GO:0005634">
    <property type="term" value="C:nucleus"/>
    <property type="evidence" value="ECO:0007669"/>
    <property type="project" value="UniProtKB-SubCell"/>
</dbReference>
<comment type="caution">
    <text evidence="5">The sequence shown here is derived from an EMBL/GenBank/DDBJ whole genome shotgun (WGS) entry which is preliminary data.</text>
</comment>
<dbReference type="InterPro" id="IPR040390">
    <property type="entry name" value="TIFY/JAZ"/>
</dbReference>